<evidence type="ECO:0000256" key="3">
    <source>
        <dbReference type="ARBA" id="ARBA00022691"/>
    </source>
</evidence>
<dbReference type="GO" id="GO:0003723">
    <property type="term" value="F:RNA binding"/>
    <property type="evidence" value="ECO:0007669"/>
    <property type="project" value="UniProtKB-UniRule"/>
</dbReference>
<evidence type="ECO:0000256" key="5">
    <source>
        <dbReference type="PROSITE-ProRule" id="PRU01023"/>
    </source>
</evidence>
<feature type="domain" description="SAM-dependent MTase RsmB/NOP-type" evidence="6">
    <location>
        <begin position="1"/>
        <end position="286"/>
    </location>
</feature>
<feature type="active site" description="Nucleophile" evidence="5">
    <location>
        <position position="216"/>
    </location>
</feature>
<evidence type="ECO:0000313" key="8">
    <source>
        <dbReference type="Proteomes" id="UP001054857"/>
    </source>
</evidence>
<dbReference type="PRINTS" id="PR02008">
    <property type="entry name" value="RCMTFAMILY"/>
</dbReference>
<dbReference type="PANTHER" id="PTHR22807:SF34">
    <property type="entry name" value="TRNA (CYTOSINE(72)-C(5))-METHYLTRANSFERASE NSUN6"/>
    <property type="match status" value="1"/>
</dbReference>
<evidence type="ECO:0000256" key="4">
    <source>
        <dbReference type="ARBA" id="ARBA00022884"/>
    </source>
</evidence>
<dbReference type="GO" id="GO:0008173">
    <property type="term" value="F:RNA methyltransferase activity"/>
    <property type="evidence" value="ECO:0007669"/>
    <property type="project" value="InterPro"/>
</dbReference>
<evidence type="ECO:0000313" key="7">
    <source>
        <dbReference type="EMBL" id="GFR46036.1"/>
    </source>
</evidence>
<feature type="non-terminal residue" evidence="7">
    <location>
        <position position="286"/>
    </location>
</feature>
<evidence type="ECO:0000259" key="6">
    <source>
        <dbReference type="PROSITE" id="PS51686"/>
    </source>
</evidence>
<feature type="binding site" evidence="5">
    <location>
        <position position="166"/>
    </location>
    <ligand>
        <name>S-adenosyl-L-methionine</name>
        <dbReference type="ChEBI" id="CHEBI:59789"/>
    </ligand>
</feature>
<dbReference type="InterPro" id="IPR001678">
    <property type="entry name" value="MeTrfase_RsmB-F_NOP2_dom"/>
</dbReference>
<dbReference type="Gene3D" id="3.40.50.150">
    <property type="entry name" value="Vaccinia Virus protein VP39"/>
    <property type="match status" value="1"/>
</dbReference>
<proteinExistence type="inferred from homology"/>
<feature type="binding site" evidence="5">
    <location>
        <begin position="25"/>
        <end position="31"/>
    </location>
    <ligand>
        <name>S-adenosyl-L-methionine</name>
        <dbReference type="ChEBI" id="CHEBI:59789"/>
    </ligand>
</feature>
<dbReference type="InterPro" id="IPR049560">
    <property type="entry name" value="MeTrfase_RsmB-F_NOP2_cat"/>
</dbReference>
<organism evidence="7 8">
    <name type="scientific">Astrephomene gubernaculifera</name>
    <dbReference type="NCBI Taxonomy" id="47775"/>
    <lineage>
        <taxon>Eukaryota</taxon>
        <taxon>Viridiplantae</taxon>
        <taxon>Chlorophyta</taxon>
        <taxon>core chlorophytes</taxon>
        <taxon>Chlorophyceae</taxon>
        <taxon>CS clade</taxon>
        <taxon>Chlamydomonadales</taxon>
        <taxon>Astrephomenaceae</taxon>
        <taxon>Astrephomene</taxon>
    </lineage>
</organism>
<feature type="non-terminal residue" evidence="7">
    <location>
        <position position="1"/>
    </location>
</feature>
<dbReference type="AlphaFoldDB" id="A0AAD3DUE4"/>
<comment type="similarity">
    <text evidence="5">Belongs to the class I-like SAM-binding methyltransferase superfamily. RsmB/NOP family.</text>
</comment>
<dbReference type="GO" id="GO:0001510">
    <property type="term" value="P:RNA methylation"/>
    <property type="evidence" value="ECO:0007669"/>
    <property type="project" value="InterPro"/>
</dbReference>
<name>A0AAD3DUE4_9CHLO</name>
<dbReference type="Proteomes" id="UP001054857">
    <property type="component" value="Unassembled WGS sequence"/>
</dbReference>
<sequence length="286" mass="29704">LQALPSILAAQVLSPRPGSRVLDMCAAPGGKTTWLAAAMGDEGRVVALDRTTAKVEEIRSLARDFGLTSVEAHRADATQAVRLQQQHTEAEAEATAAAPSSPSEAATQAAAAAAEAKAAAAAGAAMQAEGAPAAGSSALHHSPSSPLPALGPPPYHPASFDYILLDPPCSALGLRPRLLHAWSLKQLRALAAYQRSLLHTAVQLLAPGGELVYCTCTINPEENEGNVAWVLDRYPGTLQLLPAAPLLGLPGLTGADPGTGARWLRQEEAELVQRFDPGVLLPGRKR</sequence>
<dbReference type="InterPro" id="IPR023267">
    <property type="entry name" value="RCMT"/>
</dbReference>
<gene>
    <name evidence="7" type="ORF">Agub_g7505</name>
</gene>
<dbReference type="SUPFAM" id="SSF53335">
    <property type="entry name" value="S-adenosyl-L-methionine-dependent methyltransferases"/>
    <property type="match status" value="1"/>
</dbReference>
<dbReference type="InterPro" id="IPR029063">
    <property type="entry name" value="SAM-dependent_MTases_sf"/>
</dbReference>
<dbReference type="Pfam" id="PF01189">
    <property type="entry name" value="Methyltr_RsmB-F"/>
    <property type="match status" value="2"/>
</dbReference>
<dbReference type="PROSITE" id="PS51686">
    <property type="entry name" value="SAM_MT_RSMB_NOP"/>
    <property type="match status" value="1"/>
</dbReference>
<dbReference type="PANTHER" id="PTHR22807">
    <property type="entry name" value="NOP2 YEAST -RELATED NOL1/NOP2/FMU SUN DOMAIN-CONTAINING"/>
    <property type="match status" value="1"/>
</dbReference>
<keyword evidence="8" id="KW-1185">Reference proteome</keyword>
<evidence type="ECO:0000256" key="1">
    <source>
        <dbReference type="ARBA" id="ARBA00022603"/>
    </source>
</evidence>
<keyword evidence="2 5" id="KW-0808">Transferase</keyword>
<reference evidence="7 8" key="1">
    <citation type="journal article" date="2021" name="Sci. Rep.">
        <title>Genome sequencing of the multicellular alga Astrephomene provides insights into convergent evolution of germ-soma differentiation.</title>
        <authorList>
            <person name="Yamashita S."/>
            <person name="Yamamoto K."/>
            <person name="Matsuzaki R."/>
            <person name="Suzuki S."/>
            <person name="Yamaguchi H."/>
            <person name="Hirooka S."/>
            <person name="Minakuchi Y."/>
            <person name="Miyagishima S."/>
            <person name="Kawachi M."/>
            <person name="Toyoda A."/>
            <person name="Nozaki H."/>
        </authorList>
    </citation>
    <scope>NUCLEOTIDE SEQUENCE [LARGE SCALE GENOMIC DNA]</scope>
    <source>
        <strain evidence="7 8">NIES-4017</strain>
    </source>
</reference>
<feature type="binding site" evidence="5">
    <location>
        <position position="49"/>
    </location>
    <ligand>
        <name>S-adenosyl-L-methionine</name>
        <dbReference type="ChEBI" id="CHEBI:59789"/>
    </ligand>
</feature>
<accession>A0AAD3DUE4</accession>
<keyword evidence="3 5" id="KW-0949">S-adenosyl-L-methionine</keyword>
<dbReference type="EMBL" id="BMAR01000011">
    <property type="protein sequence ID" value="GFR46036.1"/>
    <property type="molecule type" value="Genomic_DNA"/>
</dbReference>
<keyword evidence="4 5" id="KW-0694">RNA-binding</keyword>
<protein>
    <recommendedName>
        <fullName evidence="6">SAM-dependent MTase RsmB/NOP-type domain-containing protein</fullName>
    </recommendedName>
</protein>
<feature type="binding site" evidence="5">
    <location>
        <position position="76"/>
    </location>
    <ligand>
        <name>S-adenosyl-L-methionine</name>
        <dbReference type="ChEBI" id="CHEBI:59789"/>
    </ligand>
</feature>
<keyword evidence="1 5" id="KW-0489">Methyltransferase</keyword>
<comment type="caution">
    <text evidence="7">The sequence shown here is derived from an EMBL/GenBank/DDBJ whole genome shotgun (WGS) entry which is preliminary data.</text>
</comment>
<evidence type="ECO:0000256" key="2">
    <source>
        <dbReference type="ARBA" id="ARBA00022679"/>
    </source>
</evidence>